<dbReference type="EMBL" id="BACD03000012">
    <property type="protein sequence ID" value="GAO48095.1"/>
    <property type="molecule type" value="Genomic_DNA"/>
</dbReference>
<dbReference type="SMART" id="SM00066">
    <property type="entry name" value="GAL4"/>
    <property type="match status" value="1"/>
</dbReference>
<keyword evidence="3" id="KW-0805">Transcription regulation</keyword>
<dbReference type="OMA" id="NSPLIEW"/>
<dbReference type="PROSITE" id="PS50048">
    <property type="entry name" value="ZN2_CY6_FUNGAL_2"/>
    <property type="match status" value="1"/>
</dbReference>
<dbReference type="Gene3D" id="4.10.240.10">
    <property type="entry name" value="Zn(2)-C6 fungal-type DNA-binding domain"/>
    <property type="match status" value="1"/>
</dbReference>
<dbReference type="RefSeq" id="XP_019025699.1">
    <property type="nucleotide sequence ID" value="XM_019166732.1"/>
</dbReference>
<sequence>MSAPSWTKGSESATMGGGADAMGGKAGQPVMSCKSCRKRKIKCNRVLPSCANCIEFKMECVYDAVPKKRGPKTEIMEQLLKRFERVEQLMGGGAVHSGGESSTTGAGDVKATGGSKGISEVNEKLKQLTTSLEQRQIAQPRRPILQSTPSTQSAPSPLAVVDLDQQTEQYLVDVYFAHIHAKPFGFLSPHPQRRPQALTLAICAAASHFIASTRLLQPPHPIPASLTLLTQARQSLGMDIDNPSLSVIQTLLVLSQTAYGLGMGPKTAVWVDIAVRHGIFLSYHTNPPSDDATRAYWTGVVLERLLGVEGLRMPAVPDDVVRHGPPEIQGVDRRLCEIVGILGMGVAYALAGGVKGDSHFPWHAQSRLHAIRSALDVFRAKFDEDLVLTPSAAPEPGPVSYEGQMVGDMQYSYNIPFSLPAAVARATWSEDGARAKLGRPDGPSWLLVRVVWHVVHILLYRDFLPLEAPPSTAQGGLGYNAQQAWQADAVTTCLEHADHIVDICTAATEAGTVWPAFVGYAVFVAGLVHTHTLYYPDKASAAQGHIVREVQWLEKVRERWAGMGHLCEVMRAIYKAHGQLVRQRKGMGTGFGFSGFWERYEGVGGVGWEKGMVSMTEVGREVEADEVFDEDAEGEEVEDEGMVTPMPGMPGLHRTMTGSSAVSMYSNTGSIYGGEEGRSISSASGNKRRRASHESQYPSQSLSPTAGFASITVPQPTMNERLMNPFGSFASTPSPDLPVPEGHIPSQSPTGFLQSLYGVEGLGGTDLNGMELMHPSEDFSIQSEGEMEELQGRMDEAALTDEQLGAWMSGETWR</sequence>
<evidence type="ECO:0000259" key="7">
    <source>
        <dbReference type="PROSITE" id="PS50048"/>
    </source>
</evidence>
<dbReference type="GO" id="GO:0005634">
    <property type="term" value="C:nucleus"/>
    <property type="evidence" value="ECO:0007669"/>
    <property type="project" value="UniProtKB-SubCell"/>
</dbReference>
<evidence type="ECO:0000256" key="5">
    <source>
        <dbReference type="ARBA" id="ARBA00023242"/>
    </source>
</evidence>
<evidence type="ECO:0000256" key="3">
    <source>
        <dbReference type="ARBA" id="ARBA00023015"/>
    </source>
</evidence>
<keyword evidence="9" id="KW-1185">Reference proteome</keyword>
<dbReference type="GO" id="GO:0000981">
    <property type="term" value="F:DNA-binding transcription factor activity, RNA polymerase II-specific"/>
    <property type="evidence" value="ECO:0007669"/>
    <property type="project" value="InterPro"/>
</dbReference>
<dbReference type="Pfam" id="PF00172">
    <property type="entry name" value="Zn_clus"/>
    <property type="match status" value="1"/>
</dbReference>
<dbReference type="PANTHER" id="PTHR47338">
    <property type="entry name" value="ZN(II)2CYS6 TRANSCRIPTION FACTOR (EUROFUNG)-RELATED"/>
    <property type="match status" value="1"/>
</dbReference>
<evidence type="ECO:0000256" key="4">
    <source>
        <dbReference type="ARBA" id="ARBA00023163"/>
    </source>
</evidence>
<organism evidence="8 9">
    <name type="scientific">Saitoella complicata (strain BCRC 22490 / CBS 7301 / JCM 7358 / NBRC 10748 / NRRL Y-17804)</name>
    <dbReference type="NCBI Taxonomy" id="698492"/>
    <lineage>
        <taxon>Eukaryota</taxon>
        <taxon>Fungi</taxon>
        <taxon>Dikarya</taxon>
        <taxon>Ascomycota</taxon>
        <taxon>Taphrinomycotina</taxon>
        <taxon>Taphrinomycotina incertae sedis</taxon>
        <taxon>Saitoella</taxon>
    </lineage>
</organism>
<feature type="compositionally biased region" description="Low complexity" evidence="6">
    <location>
        <begin position="145"/>
        <end position="156"/>
    </location>
</feature>
<evidence type="ECO:0000313" key="8">
    <source>
        <dbReference type="EMBL" id="GAO48095.1"/>
    </source>
</evidence>
<dbReference type="STRING" id="698492.A0A0E9NFB0"/>
<evidence type="ECO:0000313" key="9">
    <source>
        <dbReference type="Proteomes" id="UP000033140"/>
    </source>
</evidence>
<dbReference type="Proteomes" id="UP000033140">
    <property type="component" value="Unassembled WGS sequence"/>
</dbReference>
<dbReference type="SUPFAM" id="SSF57701">
    <property type="entry name" value="Zn2/Cys6 DNA-binding domain"/>
    <property type="match status" value="1"/>
</dbReference>
<dbReference type="PANTHER" id="PTHR47338:SF4">
    <property type="entry name" value="ZN(II)2CYS6 TRANSCRIPTION FACTOR (EUROFUNG)"/>
    <property type="match status" value="1"/>
</dbReference>
<protein>
    <recommendedName>
        <fullName evidence="7">Zn(2)-C6 fungal-type domain-containing protein</fullName>
    </recommendedName>
</protein>
<dbReference type="InterPro" id="IPR001138">
    <property type="entry name" value="Zn2Cys6_DnaBD"/>
</dbReference>
<dbReference type="CDD" id="cd12148">
    <property type="entry name" value="fungal_TF_MHR"/>
    <property type="match status" value="1"/>
</dbReference>
<dbReference type="InterPro" id="IPR036864">
    <property type="entry name" value="Zn2-C6_fun-type_DNA-bd_sf"/>
</dbReference>
<evidence type="ECO:0000256" key="1">
    <source>
        <dbReference type="ARBA" id="ARBA00004123"/>
    </source>
</evidence>
<dbReference type="AlphaFoldDB" id="A0A0E9NFB0"/>
<accession>A0A0E9NFB0</accession>
<gene>
    <name evidence="8" type="ORF">G7K_2282-t1</name>
</gene>
<feature type="compositionally biased region" description="Polar residues" evidence="6">
    <location>
        <begin position="694"/>
        <end position="704"/>
    </location>
</feature>
<feature type="region of interest" description="Disordered" evidence="6">
    <location>
        <begin position="673"/>
        <end position="707"/>
    </location>
</feature>
<feature type="region of interest" description="Disordered" evidence="6">
    <location>
        <begin position="92"/>
        <end position="116"/>
    </location>
</feature>
<reference evidence="8 9" key="1">
    <citation type="journal article" date="2011" name="J. Gen. Appl. Microbiol.">
        <title>Draft genome sequencing of the enigmatic yeast Saitoella complicata.</title>
        <authorList>
            <person name="Nishida H."/>
            <person name="Hamamoto M."/>
            <person name="Sugiyama J."/>
        </authorList>
    </citation>
    <scope>NUCLEOTIDE SEQUENCE [LARGE SCALE GENOMIC DNA]</scope>
    <source>
        <strain evidence="8 9">NRRL Y-17804</strain>
    </source>
</reference>
<reference evidence="8 9" key="2">
    <citation type="journal article" date="2014" name="J. Gen. Appl. Microbiol.">
        <title>The early diverging ascomycetous budding yeast Saitoella complicata has three histone deacetylases belonging to the Clr6, Hos2, and Rpd3 lineages.</title>
        <authorList>
            <person name="Nishida H."/>
            <person name="Matsumoto T."/>
            <person name="Kondo S."/>
            <person name="Hamamoto M."/>
            <person name="Yoshikawa H."/>
        </authorList>
    </citation>
    <scope>NUCLEOTIDE SEQUENCE [LARGE SCALE GENOMIC DNA]</scope>
    <source>
        <strain evidence="8 9">NRRL Y-17804</strain>
    </source>
</reference>
<reference evidence="8 9" key="3">
    <citation type="journal article" date="2015" name="Genome Announc.">
        <title>Draft Genome Sequence of the Archiascomycetous Yeast Saitoella complicata.</title>
        <authorList>
            <person name="Yamauchi K."/>
            <person name="Kondo S."/>
            <person name="Hamamoto M."/>
            <person name="Takahashi Y."/>
            <person name="Ogura Y."/>
            <person name="Hayashi T."/>
            <person name="Nishida H."/>
        </authorList>
    </citation>
    <scope>NUCLEOTIDE SEQUENCE [LARGE SCALE GENOMIC DNA]</scope>
    <source>
        <strain evidence="8 9">NRRL Y-17804</strain>
    </source>
</reference>
<feature type="domain" description="Zn(2)-C6 fungal-type" evidence="7">
    <location>
        <begin position="32"/>
        <end position="62"/>
    </location>
</feature>
<name>A0A0E9NFB0_SAICN</name>
<evidence type="ECO:0000256" key="2">
    <source>
        <dbReference type="ARBA" id="ARBA00022723"/>
    </source>
</evidence>
<comment type="caution">
    <text evidence="8">The sequence shown here is derived from an EMBL/GenBank/DDBJ whole genome shotgun (WGS) entry which is preliminary data.</text>
</comment>
<dbReference type="InterPro" id="IPR050815">
    <property type="entry name" value="TF_fung"/>
</dbReference>
<feature type="region of interest" description="Disordered" evidence="6">
    <location>
        <begin position="135"/>
        <end position="156"/>
    </location>
</feature>
<keyword evidence="2" id="KW-0479">Metal-binding</keyword>
<feature type="compositionally biased region" description="Gly residues" evidence="6">
    <location>
        <begin position="15"/>
        <end position="25"/>
    </location>
</feature>
<dbReference type="CDD" id="cd00067">
    <property type="entry name" value="GAL4"/>
    <property type="match status" value="1"/>
</dbReference>
<comment type="subcellular location">
    <subcellularLocation>
        <location evidence="1">Nucleus</location>
    </subcellularLocation>
</comment>
<dbReference type="GO" id="GO:0008270">
    <property type="term" value="F:zinc ion binding"/>
    <property type="evidence" value="ECO:0007669"/>
    <property type="project" value="InterPro"/>
</dbReference>
<keyword evidence="5" id="KW-0539">Nucleus</keyword>
<keyword evidence="4" id="KW-0804">Transcription</keyword>
<evidence type="ECO:0000256" key="6">
    <source>
        <dbReference type="SAM" id="MobiDB-lite"/>
    </source>
</evidence>
<dbReference type="PROSITE" id="PS00463">
    <property type="entry name" value="ZN2_CY6_FUNGAL_1"/>
    <property type="match status" value="1"/>
</dbReference>
<feature type="region of interest" description="Disordered" evidence="6">
    <location>
        <begin position="1"/>
        <end position="25"/>
    </location>
</feature>
<feature type="compositionally biased region" description="Polar residues" evidence="6">
    <location>
        <begin position="1"/>
        <end position="12"/>
    </location>
</feature>
<dbReference type="OrthoDB" id="5297881at2759"/>
<proteinExistence type="predicted"/>